<dbReference type="Gene3D" id="1.10.10.10">
    <property type="entry name" value="Winged helix-like DNA-binding domain superfamily/Winged helix DNA-binding domain"/>
    <property type="match status" value="1"/>
</dbReference>
<dbReference type="GO" id="GO:0005524">
    <property type="term" value="F:ATP binding"/>
    <property type="evidence" value="ECO:0007669"/>
    <property type="project" value="UniProtKB-KW"/>
</dbReference>
<dbReference type="Pfam" id="PF02661">
    <property type="entry name" value="Fic"/>
    <property type="match status" value="1"/>
</dbReference>
<dbReference type="PROSITE" id="PS51459">
    <property type="entry name" value="FIDO"/>
    <property type="match status" value="1"/>
</dbReference>
<proteinExistence type="predicted"/>
<evidence type="ECO:0000256" key="1">
    <source>
        <dbReference type="PIRSR" id="PIRSR640198-1"/>
    </source>
</evidence>
<feature type="domain" description="Fido" evidence="4">
    <location>
        <begin position="103"/>
        <end position="260"/>
    </location>
</feature>
<protein>
    <recommendedName>
        <fullName evidence="4">Fido domain-containing protein</fullName>
    </recommendedName>
</protein>
<evidence type="ECO:0000259" key="4">
    <source>
        <dbReference type="PROSITE" id="PS51459"/>
    </source>
</evidence>
<comment type="caution">
    <text evidence="5">The sequence shown here is derived from an EMBL/GenBank/DDBJ whole genome shotgun (WGS) entry which is preliminary data.</text>
</comment>
<dbReference type="InterPro" id="IPR036388">
    <property type="entry name" value="WH-like_DNA-bd_sf"/>
</dbReference>
<dbReference type="InterPro" id="IPR040198">
    <property type="entry name" value="Fido_containing"/>
</dbReference>
<feature type="binding site" evidence="2">
    <location>
        <begin position="196"/>
        <end position="203"/>
    </location>
    <ligand>
        <name>ATP</name>
        <dbReference type="ChEBI" id="CHEBI:30616"/>
    </ligand>
</feature>
<gene>
    <name evidence="5" type="ORF">US91_C0008G0036</name>
</gene>
<dbReference type="Proteomes" id="UP000034022">
    <property type="component" value="Unassembled WGS sequence"/>
</dbReference>
<dbReference type="Gene3D" id="1.10.3290.10">
    <property type="entry name" value="Fido-like domain"/>
    <property type="match status" value="1"/>
</dbReference>
<feature type="binding site" evidence="2">
    <location>
        <begin position="234"/>
        <end position="235"/>
    </location>
    <ligand>
        <name>ATP</name>
        <dbReference type="ChEBI" id="CHEBI:30616"/>
    </ligand>
</feature>
<keyword evidence="2" id="KW-0547">Nucleotide-binding</keyword>
<keyword evidence="2" id="KW-0067">ATP-binding</keyword>
<feature type="active site" evidence="1">
    <location>
        <position position="192"/>
    </location>
</feature>
<evidence type="ECO:0000313" key="6">
    <source>
        <dbReference type="Proteomes" id="UP000034022"/>
    </source>
</evidence>
<evidence type="ECO:0000313" key="5">
    <source>
        <dbReference type="EMBL" id="KKQ69916.1"/>
    </source>
</evidence>
<dbReference type="EMBL" id="LBUU01000008">
    <property type="protein sequence ID" value="KKQ69916.1"/>
    <property type="molecule type" value="Genomic_DNA"/>
</dbReference>
<feature type="site" description="Important for autoinhibition of adenylyltransferase activity" evidence="3">
    <location>
        <position position="55"/>
    </location>
</feature>
<dbReference type="InterPro" id="IPR036597">
    <property type="entry name" value="Fido-like_dom_sf"/>
</dbReference>
<dbReference type="InterPro" id="IPR003812">
    <property type="entry name" value="Fido"/>
</dbReference>
<name>A0A0G0MYD5_9BACT</name>
<evidence type="ECO:0000256" key="2">
    <source>
        <dbReference type="PIRSR" id="PIRSR640198-2"/>
    </source>
</evidence>
<dbReference type="AlphaFoldDB" id="A0A0G0MYD5"/>
<dbReference type="PANTHER" id="PTHR13504:SF38">
    <property type="entry name" value="FIDO DOMAIN-CONTAINING PROTEIN"/>
    <property type="match status" value="1"/>
</dbReference>
<sequence>MFKPKYNLTDGVVRRLTEIAEAKAVIENAKILPQQELKLRRQAIIRMTQSSTAIEGNILNIAQVEALYANQKIDAPKRDVYEVENYLKALKYIDEVVKKKQAISEKVILHIHKLVTDKTLAKEKSGFYRKGLVYVVKSVFGRVEEIIYTGPDVKKVQPLCADLVEWTLKSEQEEINPVIVAGIVHQELAAIHPFSDGNGRTARALATLILYQRGYDFRRLFALEDYYNRERQDYYAAINIGKNYEDRKVDFTPWLEYFVLGFREEIESVKAKIKSLSRKTVGDHINEQVFLDSDQLKILDFLDQMGRITTKDVEDILKCPKRTAQFHLQKLKKMKMIKQVGKGPASAYVLEAK</sequence>
<dbReference type="SUPFAM" id="SSF46785">
    <property type="entry name" value="Winged helix' DNA-binding domain"/>
    <property type="match status" value="1"/>
</dbReference>
<organism evidence="5 6">
    <name type="scientific">Candidatus Falkowbacteria bacterium GW2011_GWE1_38_31</name>
    <dbReference type="NCBI Taxonomy" id="1618638"/>
    <lineage>
        <taxon>Bacteria</taxon>
        <taxon>Candidatus Falkowiibacteriota</taxon>
    </lineage>
</organism>
<dbReference type="SUPFAM" id="SSF140931">
    <property type="entry name" value="Fic-like"/>
    <property type="match status" value="1"/>
</dbReference>
<dbReference type="PANTHER" id="PTHR13504">
    <property type="entry name" value="FIDO DOMAIN-CONTAINING PROTEIN DDB_G0283145"/>
    <property type="match status" value="1"/>
</dbReference>
<reference evidence="5 6" key="1">
    <citation type="journal article" date="2015" name="Nature">
        <title>rRNA introns, odd ribosomes, and small enigmatic genomes across a large radiation of phyla.</title>
        <authorList>
            <person name="Brown C.T."/>
            <person name="Hug L.A."/>
            <person name="Thomas B.C."/>
            <person name="Sharon I."/>
            <person name="Castelle C.J."/>
            <person name="Singh A."/>
            <person name="Wilkins M.J."/>
            <person name="Williams K.H."/>
            <person name="Banfield J.F."/>
        </authorList>
    </citation>
    <scope>NUCLEOTIDE SEQUENCE [LARGE SCALE GENOMIC DNA]</scope>
</reference>
<dbReference type="InterPro" id="IPR036390">
    <property type="entry name" value="WH_DNA-bd_sf"/>
</dbReference>
<evidence type="ECO:0000256" key="3">
    <source>
        <dbReference type="PIRSR" id="PIRSR640198-3"/>
    </source>
</evidence>
<accession>A0A0G0MYD5</accession>